<keyword evidence="1" id="KW-0472">Membrane</keyword>
<accession>A0ABQ9JCK3</accession>
<dbReference type="PANTHER" id="PTHR12782">
    <property type="entry name" value="MICROSOMAL PROSTAGLANDIN E SYNTHASE-2"/>
    <property type="match status" value="1"/>
</dbReference>
<evidence type="ECO:0000313" key="3">
    <source>
        <dbReference type="EMBL" id="KAJ8975906.1"/>
    </source>
</evidence>
<evidence type="ECO:0000259" key="2">
    <source>
        <dbReference type="PROSITE" id="PS50405"/>
    </source>
</evidence>
<protein>
    <recommendedName>
        <fullName evidence="2">GST C-terminal domain-containing protein</fullName>
    </recommendedName>
</protein>
<evidence type="ECO:0000256" key="1">
    <source>
        <dbReference type="SAM" id="Phobius"/>
    </source>
</evidence>
<feature type="domain" description="GST C-terminal" evidence="2">
    <location>
        <begin position="1"/>
        <end position="108"/>
    </location>
</feature>
<evidence type="ECO:0000313" key="4">
    <source>
        <dbReference type="Proteomes" id="UP001162164"/>
    </source>
</evidence>
<feature type="transmembrane region" description="Helical" evidence="1">
    <location>
        <begin position="131"/>
        <end position="155"/>
    </location>
</feature>
<proteinExistence type="predicted"/>
<dbReference type="InterPro" id="IPR010987">
    <property type="entry name" value="Glutathione-S-Trfase_C-like"/>
</dbReference>
<reference evidence="3" key="1">
    <citation type="journal article" date="2023" name="Insect Mol. Biol.">
        <title>Genome sequencing provides insights into the evolution of gene families encoding plant cell wall-degrading enzymes in longhorned beetles.</title>
        <authorList>
            <person name="Shin N.R."/>
            <person name="Okamura Y."/>
            <person name="Kirsch R."/>
            <person name="Pauchet Y."/>
        </authorList>
    </citation>
    <scope>NUCLEOTIDE SEQUENCE</scope>
    <source>
        <strain evidence="3">MMC_N1</strain>
    </source>
</reference>
<dbReference type="EMBL" id="JAPWTJ010000750">
    <property type="protein sequence ID" value="KAJ8975906.1"/>
    <property type="molecule type" value="Genomic_DNA"/>
</dbReference>
<dbReference type="SUPFAM" id="SSF47616">
    <property type="entry name" value="GST C-terminal domain-like"/>
    <property type="match status" value="1"/>
</dbReference>
<keyword evidence="1" id="KW-0812">Transmembrane</keyword>
<dbReference type="Gene3D" id="1.20.1050.10">
    <property type="match status" value="1"/>
</dbReference>
<dbReference type="InterPro" id="IPR036282">
    <property type="entry name" value="Glutathione-S-Trfase_C_sf"/>
</dbReference>
<name>A0ABQ9JCK3_9CUCU</name>
<gene>
    <name evidence="3" type="ORF">NQ317_011377</name>
</gene>
<sequence>MWLIGKRLKKRHHLKEDVRQSLYDECNKWVKAVNAKGKKFMGGDHPNLADLAVYGILNSIEGCVAFKDLVDHTNIRRWYFDMKESVAMHQGAIDTKKFGTVCESEKAHLTCIEEITQCLQIYIIRGRPKNFALFTFAHNFFIYYPILINLVSMLMEKNGLLTENMKVAD</sequence>
<dbReference type="Proteomes" id="UP001162164">
    <property type="component" value="Unassembled WGS sequence"/>
</dbReference>
<keyword evidence="4" id="KW-1185">Reference proteome</keyword>
<organism evidence="3 4">
    <name type="scientific">Molorchus minor</name>
    <dbReference type="NCBI Taxonomy" id="1323400"/>
    <lineage>
        <taxon>Eukaryota</taxon>
        <taxon>Metazoa</taxon>
        <taxon>Ecdysozoa</taxon>
        <taxon>Arthropoda</taxon>
        <taxon>Hexapoda</taxon>
        <taxon>Insecta</taxon>
        <taxon>Pterygota</taxon>
        <taxon>Neoptera</taxon>
        <taxon>Endopterygota</taxon>
        <taxon>Coleoptera</taxon>
        <taxon>Polyphaga</taxon>
        <taxon>Cucujiformia</taxon>
        <taxon>Chrysomeloidea</taxon>
        <taxon>Cerambycidae</taxon>
        <taxon>Lamiinae</taxon>
        <taxon>Monochamini</taxon>
        <taxon>Molorchus</taxon>
    </lineage>
</organism>
<dbReference type="PANTHER" id="PTHR12782:SF5">
    <property type="entry name" value="PROSTAGLANDIN E SYNTHASE 2"/>
    <property type="match status" value="1"/>
</dbReference>
<keyword evidence="1" id="KW-1133">Transmembrane helix</keyword>
<comment type="caution">
    <text evidence="3">The sequence shown here is derived from an EMBL/GenBank/DDBJ whole genome shotgun (WGS) entry which is preliminary data.</text>
</comment>
<dbReference type="PROSITE" id="PS50405">
    <property type="entry name" value="GST_CTER"/>
    <property type="match status" value="1"/>
</dbReference>